<accession>A0A4Z1JKL5</accession>
<feature type="compositionally biased region" description="Basic and acidic residues" evidence="1">
    <location>
        <begin position="250"/>
        <end position="262"/>
    </location>
</feature>
<comment type="caution">
    <text evidence="2">The sequence shown here is derived from an EMBL/GenBank/DDBJ whole genome shotgun (WGS) entry which is preliminary data.</text>
</comment>
<feature type="compositionally biased region" description="Polar residues" evidence="1">
    <location>
        <begin position="240"/>
        <end position="249"/>
    </location>
</feature>
<keyword evidence="3" id="KW-1185">Reference proteome</keyword>
<organism evidence="2 3">
    <name type="scientific">Botrytis elliptica</name>
    <dbReference type="NCBI Taxonomy" id="278938"/>
    <lineage>
        <taxon>Eukaryota</taxon>
        <taxon>Fungi</taxon>
        <taxon>Dikarya</taxon>
        <taxon>Ascomycota</taxon>
        <taxon>Pezizomycotina</taxon>
        <taxon>Leotiomycetes</taxon>
        <taxon>Helotiales</taxon>
        <taxon>Sclerotiniaceae</taxon>
        <taxon>Botrytis</taxon>
    </lineage>
</organism>
<evidence type="ECO:0000313" key="2">
    <source>
        <dbReference type="EMBL" id="TGO69547.1"/>
    </source>
</evidence>
<evidence type="ECO:0000313" key="3">
    <source>
        <dbReference type="Proteomes" id="UP000297229"/>
    </source>
</evidence>
<proteinExistence type="predicted"/>
<reference evidence="2 3" key="1">
    <citation type="submission" date="2017-12" db="EMBL/GenBank/DDBJ databases">
        <title>Comparative genomics of Botrytis spp.</title>
        <authorList>
            <person name="Valero-Jimenez C.A."/>
            <person name="Tapia P."/>
            <person name="Veloso J."/>
            <person name="Silva-Moreno E."/>
            <person name="Staats M."/>
            <person name="Valdes J.H."/>
            <person name="Van Kan J.A.L."/>
        </authorList>
    </citation>
    <scope>NUCLEOTIDE SEQUENCE [LARGE SCALE GENOMIC DNA]</scope>
    <source>
        <strain evidence="2 3">Be9601</strain>
    </source>
</reference>
<feature type="region of interest" description="Disordered" evidence="1">
    <location>
        <begin position="310"/>
        <end position="362"/>
    </location>
</feature>
<dbReference type="Proteomes" id="UP000297229">
    <property type="component" value="Unassembled WGS sequence"/>
</dbReference>
<feature type="compositionally biased region" description="Basic and acidic residues" evidence="1">
    <location>
        <begin position="352"/>
        <end position="362"/>
    </location>
</feature>
<sequence length="362" mass="40351">MNAESPKEQSASLPIATTEWDVDIDKIKITNDPKIWEEMTHLAWPTNSLIPMLLEARKFREEEKIEEAREVIKRIKNTQMIRKIEEEEESYLKGDGDAGGGKWLVVDAMAVMDEMCEMDRNFEEDKDTRHKAERRLGKCNISWAGMNLDGFDSQTHSNKIFPNHPHISSKMGCGPSKPSVHPNEKHQRRSTRGAYAPRASDGNGLHASRPIGISSSHRAVSTRVMNGYASYRHAQKKSHNTLPEVSTARNRQEEQDRVKESRLSWTIPERRSSLGVIRPGAQTNGGGTIDAGKLGIGTLEASKVGANTGRRRIGQSVSNPGLSAVPPSMRRQDEDYFGSRPVSPVSSVGTTKWDRPGFIDRG</sequence>
<feature type="region of interest" description="Disordered" evidence="1">
    <location>
        <begin position="156"/>
        <end position="218"/>
    </location>
</feature>
<name>A0A4Z1JKL5_9HELO</name>
<evidence type="ECO:0000256" key="1">
    <source>
        <dbReference type="SAM" id="MobiDB-lite"/>
    </source>
</evidence>
<protein>
    <submittedName>
        <fullName evidence="2">Uncharacterized protein</fullName>
    </submittedName>
</protein>
<gene>
    <name evidence="2" type="ORF">BELL_0767g00020</name>
</gene>
<dbReference type="AlphaFoldDB" id="A0A4Z1JKL5"/>
<feature type="region of interest" description="Disordered" evidence="1">
    <location>
        <begin position="234"/>
        <end position="262"/>
    </location>
</feature>
<dbReference type="EMBL" id="PQXM01000765">
    <property type="protein sequence ID" value="TGO69547.1"/>
    <property type="molecule type" value="Genomic_DNA"/>
</dbReference>